<dbReference type="SUPFAM" id="SSF52402">
    <property type="entry name" value="Adenine nucleotide alpha hydrolases-like"/>
    <property type="match status" value="2"/>
</dbReference>
<dbReference type="RefSeq" id="WP_330152462.1">
    <property type="nucleotide sequence ID" value="NZ_JAUZMZ010000066.1"/>
</dbReference>
<evidence type="ECO:0000256" key="3">
    <source>
        <dbReference type="ARBA" id="ARBA00022840"/>
    </source>
</evidence>
<proteinExistence type="inferred from homology"/>
<dbReference type="PRINTS" id="PR01438">
    <property type="entry name" value="UNVRSLSTRESS"/>
</dbReference>
<dbReference type="InterPro" id="IPR014729">
    <property type="entry name" value="Rossmann-like_a/b/a_fold"/>
</dbReference>
<dbReference type="PANTHER" id="PTHR46268:SF27">
    <property type="entry name" value="UNIVERSAL STRESS PROTEIN RV2623"/>
    <property type="match status" value="1"/>
</dbReference>
<evidence type="ECO:0000313" key="6">
    <source>
        <dbReference type="Proteomes" id="UP001331936"/>
    </source>
</evidence>
<dbReference type="PANTHER" id="PTHR46268">
    <property type="entry name" value="STRESS RESPONSE PROTEIN NHAX"/>
    <property type="match status" value="1"/>
</dbReference>
<evidence type="ECO:0000256" key="1">
    <source>
        <dbReference type="ARBA" id="ARBA00008791"/>
    </source>
</evidence>
<accession>A0ABU7JU59</accession>
<organism evidence="5 6">
    <name type="scientific">Rhodococcus chondri</name>
    <dbReference type="NCBI Taxonomy" id="3065941"/>
    <lineage>
        <taxon>Bacteria</taxon>
        <taxon>Bacillati</taxon>
        <taxon>Actinomycetota</taxon>
        <taxon>Actinomycetes</taxon>
        <taxon>Mycobacteriales</taxon>
        <taxon>Nocardiaceae</taxon>
        <taxon>Rhodococcus</taxon>
    </lineage>
</organism>
<dbReference type="InterPro" id="IPR006015">
    <property type="entry name" value="Universal_stress_UspA"/>
</dbReference>
<feature type="domain" description="UspA" evidence="4">
    <location>
        <begin position="10"/>
        <end position="134"/>
    </location>
</feature>
<keyword evidence="6" id="KW-1185">Reference proteome</keyword>
<evidence type="ECO:0000313" key="5">
    <source>
        <dbReference type="EMBL" id="MEE2033044.1"/>
    </source>
</evidence>
<name>A0ABU7JU59_9NOCA</name>
<keyword evidence="3" id="KW-0067">ATP-binding</keyword>
<dbReference type="EMBL" id="JAUZMZ010000066">
    <property type="protein sequence ID" value="MEE2033044.1"/>
    <property type="molecule type" value="Genomic_DNA"/>
</dbReference>
<reference evidence="5 6" key="1">
    <citation type="submission" date="2023-08" db="EMBL/GenBank/DDBJ databases">
        <authorList>
            <person name="Girao M."/>
            <person name="Carvalho M.F."/>
        </authorList>
    </citation>
    <scope>NUCLEOTIDE SEQUENCE [LARGE SCALE GENOMIC DNA]</scope>
    <source>
        <strain evidence="5 6">CC-R104</strain>
    </source>
</reference>
<keyword evidence="2" id="KW-0547">Nucleotide-binding</keyword>
<evidence type="ECO:0000259" key="4">
    <source>
        <dbReference type="Pfam" id="PF00582"/>
    </source>
</evidence>
<sequence>MSKTPPKHGILVGVDGTQSAVNAARWAAFVARRLKEPLRLVHVDSGGGRNGDPETERDTTDVVLGAAEAAVREIAGDVTVESDTRSGSPAKTLTELSESARMVVLGHTTTTEWQSMFGRSDVVYISNHAACPVVSWRSEHGFRPPDGREIVLGVDGSNLSKAAIAHGYEIASLLEAPLVAVHTWMEQSTLTYGEGSRFTDWTAYAEHKKADMVESMAGLSERYPDVRVIHKVERGKPDIVLLEHSSDAQLVVVGSHGRSALASAVLGSTSQGLIHHAMCPVMVCR</sequence>
<feature type="domain" description="UspA" evidence="4">
    <location>
        <begin position="148"/>
        <end position="285"/>
    </location>
</feature>
<dbReference type="Proteomes" id="UP001331936">
    <property type="component" value="Unassembled WGS sequence"/>
</dbReference>
<comment type="similarity">
    <text evidence="1">Belongs to the universal stress protein A family.</text>
</comment>
<protein>
    <submittedName>
        <fullName evidence="5">Universal stress protein</fullName>
    </submittedName>
</protein>
<comment type="caution">
    <text evidence="5">The sequence shown here is derived from an EMBL/GenBank/DDBJ whole genome shotgun (WGS) entry which is preliminary data.</text>
</comment>
<dbReference type="InterPro" id="IPR006016">
    <property type="entry name" value="UspA"/>
</dbReference>
<dbReference type="Pfam" id="PF00582">
    <property type="entry name" value="Usp"/>
    <property type="match status" value="2"/>
</dbReference>
<dbReference type="Gene3D" id="3.40.50.620">
    <property type="entry name" value="HUPs"/>
    <property type="match status" value="2"/>
</dbReference>
<evidence type="ECO:0000256" key="2">
    <source>
        <dbReference type="ARBA" id="ARBA00022741"/>
    </source>
</evidence>
<gene>
    <name evidence="5" type="ORF">Q8814_13130</name>
</gene>